<dbReference type="AlphaFoldDB" id="A0A2H1VJ45"/>
<gene>
    <name evidence="1" type="ORF">SFRICE_034250</name>
</gene>
<evidence type="ECO:0000313" key="1">
    <source>
        <dbReference type="EMBL" id="SOQ40859.1"/>
    </source>
</evidence>
<reference evidence="1" key="1">
    <citation type="submission" date="2016-07" db="EMBL/GenBank/DDBJ databases">
        <authorList>
            <person name="Bretaudeau A."/>
        </authorList>
    </citation>
    <scope>NUCLEOTIDE SEQUENCE</scope>
    <source>
        <strain evidence="1">Rice</strain>
        <tissue evidence="1">Whole body</tissue>
    </source>
</reference>
<proteinExistence type="predicted"/>
<name>A0A2H1VJ45_SPOFR</name>
<accession>A0A2H1VJ45</accession>
<sequence length="248" mass="27381">MVWYDSRDQLGPADYKAGYWGSGLKGWSRNGMFFEQLLANTLKHHPSPPLISKTNFPFLITTLPNKPYAIRHKTNKTQHESTPKLTKKDRAGYAKGFKQLSSTYSSPLLDIGLPNCSPLCSITSDSHPAPASHPAQIVTPPRLGASYTTFTETRSPLQDSLTPMVVGPAANMAGPLPLQLADPSTSGRYLACTRLPISNVFIRALNIFRLCPSGNTDSGKEFHTLAVRTRKFEAKRFVLTSTKRLTYI</sequence>
<dbReference type="EMBL" id="ODYU01002857">
    <property type="protein sequence ID" value="SOQ40859.1"/>
    <property type="molecule type" value="Genomic_DNA"/>
</dbReference>
<organism evidence="1">
    <name type="scientific">Spodoptera frugiperda</name>
    <name type="common">Fall armyworm</name>
    <dbReference type="NCBI Taxonomy" id="7108"/>
    <lineage>
        <taxon>Eukaryota</taxon>
        <taxon>Metazoa</taxon>
        <taxon>Ecdysozoa</taxon>
        <taxon>Arthropoda</taxon>
        <taxon>Hexapoda</taxon>
        <taxon>Insecta</taxon>
        <taxon>Pterygota</taxon>
        <taxon>Neoptera</taxon>
        <taxon>Endopterygota</taxon>
        <taxon>Lepidoptera</taxon>
        <taxon>Glossata</taxon>
        <taxon>Ditrysia</taxon>
        <taxon>Noctuoidea</taxon>
        <taxon>Noctuidae</taxon>
        <taxon>Amphipyrinae</taxon>
        <taxon>Spodoptera</taxon>
    </lineage>
</organism>
<protein>
    <submittedName>
        <fullName evidence="1">SFRICE_034250</fullName>
    </submittedName>
</protein>